<evidence type="ECO:0000256" key="1">
    <source>
        <dbReference type="ARBA" id="ARBA00004651"/>
    </source>
</evidence>
<proteinExistence type="predicted"/>
<organism evidence="12 13">
    <name type="scientific">Atopostipes suicloacalis DSM 15692</name>
    <dbReference type="NCBI Taxonomy" id="1121025"/>
    <lineage>
        <taxon>Bacteria</taxon>
        <taxon>Bacillati</taxon>
        <taxon>Bacillota</taxon>
        <taxon>Bacilli</taxon>
        <taxon>Lactobacillales</taxon>
        <taxon>Carnobacteriaceae</taxon>
        <taxon>Atopostipes</taxon>
    </lineage>
</organism>
<dbReference type="CDD" id="cd18547">
    <property type="entry name" value="ABC_6TM_Tm288_like"/>
    <property type="match status" value="1"/>
</dbReference>
<dbReference type="SMART" id="SM00382">
    <property type="entry name" value="AAA"/>
    <property type="match status" value="1"/>
</dbReference>
<dbReference type="SUPFAM" id="SSF90123">
    <property type="entry name" value="ABC transporter transmembrane region"/>
    <property type="match status" value="1"/>
</dbReference>
<evidence type="ECO:0000256" key="3">
    <source>
        <dbReference type="ARBA" id="ARBA00022475"/>
    </source>
</evidence>
<evidence type="ECO:0000256" key="5">
    <source>
        <dbReference type="ARBA" id="ARBA00022741"/>
    </source>
</evidence>
<dbReference type="InterPro" id="IPR003593">
    <property type="entry name" value="AAA+_ATPase"/>
</dbReference>
<dbReference type="InterPro" id="IPR003439">
    <property type="entry name" value="ABC_transporter-like_ATP-bd"/>
</dbReference>
<dbReference type="InterPro" id="IPR039421">
    <property type="entry name" value="Type_1_exporter"/>
</dbReference>
<dbReference type="InterPro" id="IPR027417">
    <property type="entry name" value="P-loop_NTPase"/>
</dbReference>
<evidence type="ECO:0000259" key="10">
    <source>
        <dbReference type="PROSITE" id="PS50893"/>
    </source>
</evidence>
<keyword evidence="4 9" id="KW-0812">Transmembrane</keyword>
<dbReference type="InterPro" id="IPR011527">
    <property type="entry name" value="ABC1_TM_dom"/>
</dbReference>
<feature type="transmembrane region" description="Helical" evidence="9">
    <location>
        <begin position="270"/>
        <end position="300"/>
    </location>
</feature>
<dbReference type="GO" id="GO:0016887">
    <property type="term" value="F:ATP hydrolysis activity"/>
    <property type="evidence" value="ECO:0007669"/>
    <property type="project" value="InterPro"/>
</dbReference>
<evidence type="ECO:0000259" key="11">
    <source>
        <dbReference type="PROSITE" id="PS50929"/>
    </source>
</evidence>
<dbReference type="GO" id="GO:0005886">
    <property type="term" value="C:plasma membrane"/>
    <property type="evidence" value="ECO:0007669"/>
    <property type="project" value="UniProtKB-SubCell"/>
</dbReference>
<dbReference type="Gene3D" id="3.40.50.300">
    <property type="entry name" value="P-loop containing nucleotide triphosphate hydrolases"/>
    <property type="match status" value="1"/>
</dbReference>
<accession>A0A1M4ZEL8</accession>
<dbReference type="PANTHER" id="PTHR43394:SF1">
    <property type="entry name" value="ATP-BINDING CASSETTE SUB-FAMILY B MEMBER 10, MITOCHONDRIAL"/>
    <property type="match status" value="1"/>
</dbReference>
<keyword evidence="8 9" id="KW-0472">Membrane</keyword>
<dbReference type="Pfam" id="PF00005">
    <property type="entry name" value="ABC_tran"/>
    <property type="match status" value="1"/>
</dbReference>
<feature type="transmembrane region" description="Helical" evidence="9">
    <location>
        <begin position="76"/>
        <end position="99"/>
    </location>
</feature>
<evidence type="ECO:0000256" key="8">
    <source>
        <dbReference type="ARBA" id="ARBA00023136"/>
    </source>
</evidence>
<dbReference type="CDD" id="cd03254">
    <property type="entry name" value="ABCC_Glucan_exporter_like"/>
    <property type="match status" value="1"/>
</dbReference>
<feature type="transmembrane region" description="Helical" evidence="9">
    <location>
        <begin position="178"/>
        <end position="197"/>
    </location>
</feature>
<protein>
    <submittedName>
        <fullName evidence="12">ATP-binding cassette, subfamily B</fullName>
    </submittedName>
</protein>
<feature type="transmembrane region" description="Helical" evidence="9">
    <location>
        <begin position="155"/>
        <end position="172"/>
    </location>
</feature>
<keyword evidence="2" id="KW-0813">Transport</keyword>
<evidence type="ECO:0000256" key="7">
    <source>
        <dbReference type="ARBA" id="ARBA00022989"/>
    </source>
</evidence>
<dbReference type="GO" id="GO:0015421">
    <property type="term" value="F:ABC-type oligopeptide transporter activity"/>
    <property type="evidence" value="ECO:0007669"/>
    <property type="project" value="TreeGrafter"/>
</dbReference>
<feature type="domain" description="ABC transporter" evidence="10">
    <location>
        <begin position="353"/>
        <end position="587"/>
    </location>
</feature>
<name>A0A1M4ZEL8_9LACT</name>
<dbReference type="Gene3D" id="1.20.1560.10">
    <property type="entry name" value="ABC transporter type 1, transmembrane domain"/>
    <property type="match status" value="1"/>
</dbReference>
<dbReference type="GO" id="GO:0005524">
    <property type="term" value="F:ATP binding"/>
    <property type="evidence" value="ECO:0007669"/>
    <property type="project" value="UniProtKB-KW"/>
</dbReference>
<feature type="domain" description="ABC transmembrane type-1" evidence="11">
    <location>
        <begin position="33"/>
        <end position="319"/>
    </location>
</feature>
<dbReference type="FunFam" id="3.40.50.300:FF:000287">
    <property type="entry name" value="Multidrug ABC transporter ATP-binding protein"/>
    <property type="match status" value="1"/>
</dbReference>
<dbReference type="InterPro" id="IPR036640">
    <property type="entry name" value="ABC1_TM_sf"/>
</dbReference>
<evidence type="ECO:0000256" key="9">
    <source>
        <dbReference type="SAM" id="Phobius"/>
    </source>
</evidence>
<dbReference type="PROSITE" id="PS50929">
    <property type="entry name" value="ABC_TM1F"/>
    <property type="match status" value="1"/>
</dbReference>
<gene>
    <name evidence="12" type="ORF">SAMN02745249_01934</name>
</gene>
<evidence type="ECO:0000256" key="6">
    <source>
        <dbReference type="ARBA" id="ARBA00022840"/>
    </source>
</evidence>
<keyword evidence="3" id="KW-1003">Cell membrane</keyword>
<keyword evidence="7 9" id="KW-1133">Transmembrane helix</keyword>
<dbReference type="AlphaFoldDB" id="A0A1M4ZEL8"/>
<dbReference type="STRING" id="1121025.SAMN02745249_01934"/>
<evidence type="ECO:0000313" key="13">
    <source>
        <dbReference type="Proteomes" id="UP000184128"/>
    </source>
</evidence>
<evidence type="ECO:0000313" key="12">
    <source>
        <dbReference type="EMBL" id="SHF16046.1"/>
    </source>
</evidence>
<dbReference type="RefSeq" id="WP_073298610.1">
    <property type="nucleotide sequence ID" value="NZ_FQUF01000038.1"/>
</dbReference>
<dbReference type="Proteomes" id="UP000184128">
    <property type="component" value="Unassembled WGS sequence"/>
</dbReference>
<dbReference type="EMBL" id="FQUF01000038">
    <property type="protein sequence ID" value="SHF16046.1"/>
    <property type="molecule type" value="Genomic_DNA"/>
</dbReference>
<sequence>MRPSQKSTKTSENFFDNWKRMIQYSQRYWKGLLLAILFAAGGNILTVLGPDRLADMTDTISAGLKTSIDMTAIRNIAFSILFLYGFGGLLNLLQGWIMVNITQNITRSLRADIANKINRLPMAYFSNTTVGDTLSRVTNDVDTIGRALNMSVQNLISSGTMMLGTLIMMLLTNVWLTLTAIGATAIGLISIGIITRFSQKYFVQQQNHLGAINGQIEETFSGHTVVKVYNGEEMVRKEFTDMNNQLKESGFKSQALSSLMSPIMTFIGNFGYVAVAVLGALLTMNGTVSFGVVVAFIMYVRLFTQPLSQIAQSVQSLQSAAAAGERVFSMLDAEEMADESAKTEEIIDTKGYVEFSNVQFSYGKDEPPVIKDFSAVANPGQKIAIVGHTGAGKTTIVNLLMRFYEINRGEISIDGLSTQEITKENLHDQFCMVLQDTWVFEGTVRENLIYNAQNISDKEMIEASKAVGLDFFVRTLSKGYDTLLDEKVSLSQGQKQQLTIARAIIANRPMLILDEATSSVDTRTELKIQEAMDALMEGRTTFVIAHRLSTIKNADTILVMDNGDIIEKGSHEDLMAQNGFYKDLYNSQFDNVS</sequence>
<reference evidence="12 13" key="1">
    <citation type="submission" date="2016-11" db="EMBL/GenBank/DDBJ databases">
        <authorList>
            <person name="Jaros S."/>
            <person name="Januszkiewicz K."/>
            <person name="Wedrychowicz H."/>
        </authorList>
    </citation>
    <scope>NUCLEOTIDE SEQUENCE [LARGE SCALE GENOMIC DNA]</scope>
    <source>
        <strain evidence="12 13">DSM 15692</strain>
    </source>
</reference>
<dbReference type="FunFam" id="1.20.1560.10:FF:000011">
    <property type="entry name" value="Multidrug ABC transporter ATP-binding protein"/>
    <property type="match status" value="1"/>
</dbReference>
<keyword evidence="13" id="KW-1185">Reference proteome</keyword>
<feature type="transmembrane region" description="Helical" evidence="9">
    <location>
        <begin position="28"/>
        <end position="48"/>
    </location>
</feature>
<evidence type="ECO:0000256" key="2">
    <source>
        <dbReference type="ARBA" id="ARBA00022448"/>
    </source>
</evidence>
<dbReference type="SUPFAM" id="SSF52540">
    <property type="entry name" value="P-loop containing nucleoside triphosphate hydrolases"/>
    <property type="match status" value="1"/>
</dbReference>
<dbReference type="OrthoDB" id="9770415at2"/>
<dbReference type="Pfam" id="PF00664">
    <property type="entry name" value="ABC_membrane"/>
    <property type="match status" value="1"/>
</dbReference>
<keyword evidence="6 12" id="KW-0067">ATP-binding</keyword>
<dbReference type="PROSITE" id="PS50893">
    <property type="entry name" value="ABC_TRANSPORTER_2"/>
    <property type="match status" value="1"/>
</dbReference>
<dbReference type="PANTHER" id="PTHR43394">
    <property type="entry name" value="ATP-DEPENDENT PERMEASE MDL1, MITOCHONDRIAL"/>
    <property type="match status" value="1"/>
</dbReference>
<comment type="subcellular location">
    <subcellularLocation>
        <location evidence="1">Cell membrane</location>
        <topology evidence="1">Multi-pass membrane protein</topology>
    </subcellularLocation>
</comment>
<keyword evidence="5" id="KW-0547">Nucleotide-binding</keyword>
<evidence type="ECO:0000256" key="4">
    <source>
        <dbReference type="ARBA" id="ARBA00022692"/>
    </source>
</evidence>